<dbReference type="Proteomes" id="UP000784294">
    <property type="component" value="Unassembled WGS sequence"/>
</dbReference>
<name>A0A3S5AQP0_9PLAT</name>
<organism evidence="1 2">
    <name type="scientific">Protopolystoma xenopodis</name>
    <dbReference type="NCBI Taxonomy" id="117903"/>
    <lineage>
        <taxon>Eukaryota</taxon>
        <taxon>Metazoa</taxon>
        <taxon>Spiralia</taxon>
        <taxon>Lophotrochozoa</taxon>
        <taxon>Platyhelminthes</taxon>
        <taxon>Monogenea</taxon>
        <taxon>Polyopisthocotylea</taxon>
        <taxon>Polystomatidea</taxon>
        <taxon>Polystomatidae</taxon>
        <taxon>Protopolystoma</taxon>
    </lineage>
</organism>
<keyword evidence="2" id="KW-1185">Reference proteome</keyword>
<evidence type="ECO:0000313" key="1">
    <source>
        <dbReference type="EMBL" id="VEL26012.1"/>
    </source>
</evidence>
<gene>
    <name evidence="1" type="ORF">PXEA_LOCUS19452</name>
</gene>
<dbReference type="EMBL" id="CAAALY010077525">
    <property type="protein sequence ID" value="VEL26012.1"/>
    <property type="molecule type" value="Genomic_DNA"/>
</dbReference>
<proteinExistence type="predicted"/>
<accession>A0A3S5AQP0</accession>
<sequence length="147" mass="16366">MSTKLSPSFPRSILSSASRVCRRKRYTLTSPTQLAKTDWSDLGSGNCLSPSPGNLKIISFDKINIQGWTSTELKSPQGIFPGRQPPLVEADISWMRELVVACNPISLDVSGQELNGHSDVHAVAGQQGSTRRRKYYYKKVSYIFLLF</sequence>
<dbReference type="AlphaFoldDB" id="A0A3S5AQP0"/>
<reference evidence="1" key="1">
    <citation type="submission" date="2018-11" db="EMBL/GenBank/DDBJ databases">
        <authorList>
            <consortium name="Pathogen Informatics"/>
        </authorList>
    </citation>
    <scope>NUCLEOTIDE SEQUENCE</scope>
</reference>
<evidence type="ECO:0000313" key="2">
    <source>
        <dbReference type="Proteomes" id="UP000784294"/>
    </source>
</evidence>
<protein>
    <submittedName>
        <fullName evidence="1">Uncharacterized protein</fullName>
    </submittedName>
</protein>
<comment type="caution">
    <text evidence="1">The sequence shown here is derived from an EMBL/GenBank/DDBJ whole genome shotgun (WGS) entry which is preliminary data.</text>
</comment>